<dbReference type="GO" id="GO:0016747">
    <property type="term" value="F:acyltransferase activity, transferring groups other than amino-acyl groups"/>
    <property type="evidence" value="ECO:0007669"/>
    <property type="project" value="InterPro"/>
</dbReference>
<reference evidence="2 3" key="1">
    <citation type="submission" date="2018-10" db="EMBL/GenBank/DDBJ databases">
        <title>Robbsia sp. DHC34, isolated from soil.</title>
        <authorList>
            <person name="Gao Z.-H."/>
            <person name="Qiu L.-H."/>
        </authorList>
    </citation>
    <scope>NUCLEOTIDE SEQUENCE [LARGE SCALE GENOMIC DNA]</scope>
    <source>
        <strain evidence="2 3">DHC34</strain>
    </source>
</reference>
<dbReference type="InterPro" id="IPR000182">
    <property type="entry name" value="GNAT_dom"/>
</dbReference>
<dbReference type="SUPFAM" id="SSF55729">
    <property type="entry name" value="Acyl-CoA N-acyltransferases (Nat)"/>
    <property type="match status" value="1"/>
</dbReference>
<sequence length="160" mass="18399">MFVRKYRQGEEAALLDVFRSSVREIARHDYSPKQIEAWAPRDIALDAWAEQIRRLSPFVVDDQGVPIAYADIQDNGYIDHFFVSGHHQGRGAGRLLMTRIHETAVAHRIVALTADVSRTAQPFFERFGFSVVEQRMPRIRGVALPNAFMCKRLEIRFEAE</sequence>
<keyword evidence="3" id="KW-1185">Reference proteome</keyword>
<dbReference type="InterPro" id="IPR016181">
    <property type="entry name" value="Acyl_CoA_acyltransferase"/>
</dbReference>
<name>A0A494Y103_9BURK</name>
<feature type="domain" description="N-acetyltransferase" evidence="1">
    <location>
        <begin position="1"/>
        <end position="151"/>
    </location>
</feature>
<keyword evidence="2" id="KW-0808">Transferase</keyword>
<comment type="caution">
    <text evidence="2">The sequence shown here is derived from an EMBL/GenBank/DDBJ whole genome shotgun (WGS) entry which is preliminary data.</text>
</comment>
<dbReference type="CDD" id="cd04301">
    <property type="entry name" value="NAT_SF"/>
    <property type="match status" value="1"/>
</dbReference>
<evidence type="ECO:0000313" key="2">
    <source>
        <dbReference type="EMBL" id="RKP55678.1"/>
    </source>
</evidence>
<dbReference type="PANTHER" id="PTHR43451:SF1">
    <property type="entry name" value="ACETYLTRANSFERASE"/>
    <property type="match status" value="1"/>
</dbReference>
<dbReference type="PROSITE" id="PS51186">
    <property type="entry name" value="GNAT"/>
    <property type="match status" value="1"/>
</dbReference>
<organism evidence="2 3">
    <name type="scientific">Pararobbsia silviterrae</name>
    <dbReference type="NCBI Taxonomy" id="1792498"/>
    <lineage>
        <taxon>Bacteria</taxon>
        <taxon>Pseudomonadati</taxon>
        <taxon>Pseudomonadota</taxon>
        <taxon>Betaproteobacteria</taxon>
        <taxon>Burkholderiales</taxon>
        <taxon>Burkholderiaceae</taxon>
        <taxon>Pararobbsia</taxon>
    </lineage>
</organism>
<dbReference type="Proteomes" id="UP000270342">
    <property type="component" value="Unassembled WGS sequence"/>
</dbReference>
<evidence type="ECO:0000313" key="3">
    <source>
        <dbReference type="Proteomes" id="UP000270342"/>
    </source>
</evidence>
<accession>A0A494Y103</accession>
<gene>
    <name evidence="2" type="ORF">D7S86_10635</name>
</gene>
<dbReference type="InterPro" id="IPR052564">
    <property type="entry name" value="N-acetyltrans/Recomb-assoc"/>
</dbReference>
<dbReference type="RefSeq" id="WP_121086212.1">
    <property type="nucleotide sequence ID" value="NZ_RBZU01000004.1"/>
</dbReference>
<proteinExistence type="predicted"/>
<dbReference type="EMBL" id="RBZU01000004">
    <property type="protein sequence ID" value="RKP55678.1"/>
    <property type="molecule type" value="Genomic_DNA"/>
</dbReference>
<evidence type="ECO:0000259" key="1">
    <source>
        <dbReference type="PROSITE" id="PS51186"/>
    </source>
</evidence>
<dbReference type="PANTHER" id="PTHR43451">
    <property type="entry name" value="ACETYLTRANSFERASE (GNAT) FAMILY PROTEIN"/>
    <property type="match status" value="1"/>
</dbReference>
<protein>
    <submittedName>
        <fullName evidence="2">GNAT family N-acetyltransferase</fullName>
    </submittedName>
</protein>
<dbReference type="AlphaFoldDB" id="A0A494Y103"/>
<dbReference type="OrthoDB" id="5355033at2"/>
<dbReference type="Gene3D" id="3.40.630.30">
    <property type="match status" value="1"/>
</dbReference>
<dbReference type="Pfam" id="PF13673">
    <property type="entry name" value="Acetyltransf_10"/>
    <property type="match status" value="1"/>
</dbReference>